<protein>
    <submittedName>
        <fullName evidence="1">Uncharacterized protein</fullName>
    </submittedName>
</protein>
<keyword evidence="2" id="KW-1185">Reference proteome</keyword>
<dbReference type="EMBL" id="BGZK01000481">
    <property type="protein sequence ID" value="GBP46347.1"/>
    <property type="molecule type" value="Genomic_DNA"/>
</dbReference>
<evidence type="ECO:0000313" key="2">
    <source>
        <dbReference type="Proteomes" id="UP000299102"/>
    </source>
</evidence>
<evidence type="ECO:0000313" key="1">
    <source>
        <dbReference type="EMBL" id="GBP46347.1"/>
    </source>
</evidence>
<dbReference type="AlphaFoldDB" id="A0A4C1W894"/>
<accession>A0A4C1W894</accession>
<proteinExistence type="predicted"/>
<sequence length="86" mass="8998">MQGMLIGTQLVLQYTDGVRAATGRAADSMSSMPTQECGSPSIEAPALRKSDVIYCQLSADRASPTPAHGGSTVILLATARVIVYDK</sequence>
<name>A0A4C1W894_EUMVA</name>
<comment type="caution">
    <text evidence="1">The sequence shown here is derived from an EMBL/GenBank/DDBJ whole genome shotgun (WGS) entry which is preliminary data.</text>
</comment>
<gene>
    <name evidence="1" type="ORF">EVAR_39724_1</name>
</gene>
<organism evidence="1 2">
    <name type="scientific">Eumeta variegata</name>
    <name type="common">Bagworm moth</name>
    <name type="synonym">Eumeta japonica</name>
    <dbReference type="NCBI Taxonomy" id="151549"/>
    <lineage>
        <taxon>Eukaryota</taxon>
        <taxon>Metazoa</taxon>
        <taxon>Ecdysozoa</taxon>
        <taxon>Arthropoda</taxon>
        <taxon>Hexapoda</taxon>
        <taxon>Insecta</taxon>
        <taxon>Pterygota</taxon>
        <taxon>Neoptera</taxon>
        <taxon>Endopterygota</taxon>
        <taxon>Lepidoptera</taxon>
        <taxon>Glossata</taxon>
        <taxon>Ditrysia</taxon>
        <taxon>Tineoidea</taxon>
        <taxon>Psychidae</taxon>
        <taxon>Oiketicinae</taxon>
        <taxon>Eumeta</taxon>
    </lineage>
</organism>
<reference evidence="1 2" key="1">
    <citation type="journal article" date="2019" name="Commun. Biol.">
        <title>The bagworm genome reveals a unique fibroin gene that provides high tensile strength.</title>
        <authorList>
            <person name="Kono N."/>
            <person name="Nakamura H."/>
            <person name="Ohtoshi R."/>
            <person name="Tomita M."/>
            <person name="Numata K."/>
            <person name="Arakawa K."/>
        </authorList>
    </citation>
    <scope>NUCLEOTIDE SEQUENCE [LARGE SCALE GENOMIC DNA]</scope>
</reference>
<dbReference type="Proteomes" id="UP000299102">
    <property type="component" value="Unassembled WGS sequence"/>
</dbReference>